<proteinExistence type="predicted"/>
<evidence type="ECO:0000256" key="7">
    <source>
        <dbReference type="SAM" id="Phobius"/>
    </source>
</evidence>
<accession>A0ABU6C2J8</accession>
<sequence>MAPRTMRSRGAFLTLVIAFACVMLGATLPTPMYPLYQQEMGFSPVIQTVIFASYAVGVLAALLLCGGWSDIRGRRPLLLAGLLFSMGSSLVFLWAGQVWILLVGRLLSGISAGIFAGTATAAVIDSAPEAWRSRAPNAATAANIGGLGLGSAVAGLFVEYLPAPLELSFGVHAALICVLVVLLRFVPETVERRPGTRLRPRKIKVPDAARGMFVSAATVGFAGFAVTGLFTAVAPRIVADVVGNPNHALAGAMPLLLLGASALTQVVLPPARTRLFLLAGCLLLAAGILLVALSVHQASLPLLAVGAVVAGCGQGMSFAKGLAAVDDLVDSSDRAAVSSAYFVVLYVAISLPVVGLGAASQAWGLRTAGVWFCVAAAALAVAAWASLVRGR</sequence>
<keyword evidence="3" id="KW-1003">Cell membrane</keyword>
<dbReference type="InterPro" id="IPR036259">
    <property type="entry name" value="MFS_trans_sf"/>
</dbReference>
<evidence type="ECO:0000256" key="4">
    <source>
        <dbReference type="ARBA" id="ARBA00022692"/>
    </source>
</evidence>
<evidence type="ECO:0000256" key="3">
    <source>
        <dbReference type="ARBA" id="ARBA00022475"/>
    </source>
</evidence>
<dbReference type="PANTHER" id="PTHR23517:SF13">
    <property type="entry name" value="MAJOR FACILITATOR SUPERFAMILY MFS_1"/>
    <property type="match status" value="1"/>
</dbReference>
<evidence type="ECO:0000256" key="1">
    <source>
        <dbReference type="ARBA" id="ARBA00004651"/>
    </source>
</evidence>
<name>A0ABU6C2J8_9ACTN</name>
<feature type="transmembrane region" description="Helical" evidence="7">
    <location>
        <begin position="77"/>
        <end position="100"/>
    </location>
</feature>
<feature type="transmembrane region" description="Helical" evidence="7">
    <location>
        <begin position="300"/>
        <end position="319"/>
    </location>
</feature>
<feature type="transmembrane region" description="Helical" evidence="7">
    <location>
        <begin position="275"/>
        <end position="294"/>
    </location>
</feature>
<dbReference type="SUPFAM" id="SSF103473">
    <property type="entry name" value="MFS general substrate transporter"/>
    <property type="match status" value="1"/>
</dbReference>
<keyword evidence="10" id="KW-1185">Reference proteome</keyword>
<evidence type="ECO:0000256" key="6">
    <source>
        <dbReference type="ARBA" id="ARBA00023136"/>
    </source>
</evidence>
<dbReference type="PROSITE" id="PS50850">
    <property type="entry name" value="MFS"/>
    <property type="match status" value="1"/>
</dbReference>
<organism evidence="9 10">
    <name type="scientific">Streptomyces kunmingensis</name>
    <dbReference type="NCBI Taxonomy" id="68225"/>
    <lineage>
        <taxon>Bacteria</taxon>
        <taxon>Bacillati</taxon>
        <taxon>Actinomycetota</taxon>
        <taxon>Actinomycetes</taxon>
        <taxon>Kitasatosporales</taxon>
        <taxon>Streptomycetaceae</taxon>
        <taxon>Streptomyces</taxon>
    </lineage>
</organism>
<feature type="transmembrane region" description="Helical" evidence="7">
    <location>
        <begin position="106"/>
        <end position="124"/>
    </location>
</feature>
<evidence type="ECO:0000259" key="8">
    <source>
        <dbReference type="PROSITE" id="PS50850"/>
    </source>
</evidence>
<reference evidence="9 10" key="1">
    <citation type="submission" date="2022-10" db="EMBL/GenBank/DDBJ databases">
        <authorList>
            <person name="Xie J."/>
            <person name="Shen N."/>
        </authorList>
    </citation>
    <scope>NUCLEOTIDE SEQUENCE [LARGE SCALE GENOMIC DNA]</scope>
    <source>
        <strain evidence="9 10">DSM 41681</strain>
    </source>
</reference>
<gene>
    <name evidence="9" type="ORF">OKJ48_01450</name>
</gene>
<dbReference type="EMBL" id="JAOZYB010000001">
    <property type="protein sequence ID" value="MEB3958927.1"/>
    <property type="molecule type" value="Genomic_DNA"/>
</dbReference>
<comment type="subcellular location">
    <subcellularLocation>
        <location evidence="1">Cell membrane</location>
        <topology evidence="1">Multi-pass membrane protein</topology>
    </subcellularLocation>
</comment>
<evidence type="ECO:0000313" key="10">
    <source>
        <dbReference type="Proteomes" id="UP001352223"/>
    </source>
</evidence>
<dbReference type="InterPro" id="IPR011701">
    <property type="entry name" value="MFS"/>
</dbReference>
<feature type="transmembrane region" description="Helical" evidence="7">
    <location>
        <begin position="369"/>
        <end position="388"/>
    </location>
</feature>
<keyword evidence="2" id="KW-0813">Transport</keyword>
<evidence type="ECO:0000313" key="9">
    <source>
        <dbReference type="EMBL" id="MEB3958927.1"/>
    </source>
</evidence>
<dbReference type="InterPro" id="IPR020846">
    <property type="entry name" value="MFS_dom"/>
</dbReference>
<dbReference type="RefSeq" id="WP_324765904.1">
    <property type="nucleotide sequence ID" value="NZ_BAAATS010000022.1"/>
</dbReference>
<keyword evidence="6 7" id="KW-0472">Membrane</keyword>
<evidence type="ECO:0000256" key="5">
    <source>
        <dbReference type="ARBA" id="ARBA00022989"/>
    </source>
</evidence>
<dbReference type="PANTHER" id="PTHR23517">
    <property type="entry name" value="RESISTANCE PROTEIN MDTM, PUTATIVE-RELATED-RELATED"/>
    <property type="match status" value="1"/>
</dbReference>
<dbReference type="Gene3D" id="1.20.1250.20">
    <property type="entry name" value="MFS general substrate transporter like domains"/>
    <property type="match status" value="1"/>
</dbReference>
<dbReference type="Pfam" id="PF07690">
    <property type="entry name" value="MFS_1"/>
    <property type="match status" value="1"/>
</dbReference>
<dbReference type="InterPro" id="IPR050171">
    <property type="entry name" value="MFS_Transporters"/>
</dbReference>
<feature type="transmembrane region" description="Helical" evidence="7">
    <location>
        <begin position="136"/>
        <end position="157"/>
    </location>
</feature>
<dbReference type="PROSITE" id="PS51257">
    <property type="entry name" value="PROKAR_LIPOPROTEIN"/>
    <property type="match status" value="1"/>
</dbReference>
<feature type="transmembrane region" description="Helical" evidence="7">
    <location>
        <begin position="41"/>
        <end position="65"/>
    </location>
</feature>
<feature type="transmembrane region" description="Helical" evidence="7">
    <location>
        <begin position="247"/>
        <end position="268"/>
    </location>
</feature>
<evidence type="ECO:0000256" key="2">
    <source>
        <dbReference type="ARBA" id="ARBA00022448"/>
    </source>
</evidence>
<protein>
    <submittedName>
        <fullName evidence="9">MFS transporter</fullName>
    </submittedName>
</protein>
<feature type="transmembrane region" description="Helical" evidence="7">
    <location>
        <begin position="169"/>
        <end position="187"/>
    </location>
</feature>
<dbReference type="Proteomes" id="UP001352223">
    <property type="component" value="Unassembled WGS sequence"/>
</dbReference>
<feature type="transmembrane region" description="Helical" evidence="7">
    <location>
        <begin position="208"/>
        <end position="235"/>
    </location>
</feature>
<keyword evidence="4 7" id="KW-0812">Transmembrane</keyword>
<keyword evidence="5 7" id="KW-1133">Transmembrane helix</keyword>
<comment type="caution">
    <text evidence="9">The sequence shown here is derived from an EMBL/GenBank/DDBJ whole genome shotgun (WGS) entry which is preliminary data.</text>
</comment>
<feature type="transmembrane region" description="Helical" evidence="7">
    <location>
        <begin position="340"/>
        <end position="363"/>
    </location>
</feature>
<feature type="domain" description="Major facilitator superfamily (MFS) profile" evidence="8">
    <location>
        <begin position="11"/>
        <end position="391"/>
    </location>
</feature>